<dbReference type="InterPro" id="IPR047141">
    <property type="entry name" value="Stealth"/>
</dbReference>
<evidence type="ECO:0000313" key="6">
    <source>
        <dbReference type="EMBL" id="MCA0153531.1"/>
    </source>
</evidence>
<evidence type="ECO:0000256" key="3">
    <source>
        <dbReference type="ARBA" id="ARBA00023169"/>
    </source>
</evidence>
<evidence type="ECO:0000259" key="5">
    <source>
        <dbReference type="Pfam" id="PF17101"/>
    </source>
</evidence>
<dbReference type="RefSeq" id="WP_224478489.1">
    <property type="nucleotide sequence ID" value="NZ_JAIUJS010000004.1"/>
</dbReference>
<proteinExistence type="inferred from homology"/>
<dbReference type="EMBL" id="JAIUJS010000004">
    <property type="protein sequence ID" value="MCA0153531.1"/>
    <property type="molecule type" value="Genomic_DNA"/>
</dbReference>
<dbReference type="Proteomes" id="UP001198402">
    <property type="component" value="Unassembled WGS sequence"/>
</dbReference>
<name>A0ABS7Y1Q9_9FLAO</name>
<sequence length="314" mass="37965">MGKHEQQKHPIDAVILWVDGNDEKHRSKMLLYLEEKSKVNSKRFRTRYDQVNEIKFTIDSILKFAKFIRNIYVITDDQTPSFLKENERKNKYGNVKIVDHKTVFKDYEAYLPTFNNRPIETCMHRIPELAEHFIYFNDDFFLINEIKPEDFFKNGMPILRGKWLKFSEDKFKNKFKKAKTGHKHAQQLGAKILGFKKYYNFRHTPHPLRKSTFENYFKKHPEVFIENIKYKFRNPKQFTPQGFANHLEIKQKTCVLKKDLQLLYFRSYKKPLYWYKFKLNIKGKKKLFLGLQSLDRAPNLILDYLLGWLEKRTS</sequence>
<feature type="domain" description="Stealth protein CR1 conserved region 1" evidence="5">
    <location>
        <begin position="10"/>
        <end position="34"/>
    </location>
</feature>
<dbReference type="PANTHER" id="PTHR24045">
    <property type="match status" value="1"/>
</dbReference>
<accession>A0ABS7Y1Q9</accession>
<dbReference type="InterPro" id="IPR021520">
    <property type="entry name" value="Stealth_CR2"/>
</dbReference>
<evidence type="ECO:0000256" key="1">
    <source>
        <dbReference type="ARBA" id="ARBA00007583"/>
    </source>
</evidence>
<comment type="similarity">
    <text evidence="1">Belongs to the stealth family.</text>
</comment>
<comment type="caution">
    <text evidence="6">The sequence shown here is derived from an EMBL/GenBank/DDBJ whole genome shotgun (WGS) entry which is preliminary data.</text>
</comment>
<keyword evidence="2" id="KW-0808">Transferase</keyword>
<evidence type="ECO:0000313" key="7">
    <source>
        <dbReference type="Proteomes" id="UP001198402"/>
    </source>
</evidence>
<feature type="domain" description="Stealth protein CR2 conserved region 2" evidence="4">
    <location>
        <begin position="47"/>
        <end position="154"/>
    </location>
</feature>
<organism evidence="6 7">
    <name type="scientific">Winogradskyella vincentii</name>
    <dbReference type="NCBI Taxonomy" id="2877122"/>
    <lineage>
        <taxon>Bacteria</taxon>
        <taxon>Pseudomonadati</taxon>
        <taxon>Bacteroidota</taxon>
        <taxon>Flavobacteriia</taxon>
        <taxon>Flavobacteriales</taxon>
        <taxon>Flavobacteriaceae</taxon>
        <taxon>Winogradskyella</taxon>
    </lineage>
</organism>
<keyword evidence="7" id="KW-1185">Reference proteome</keyword>
<dbReference type="Pfam" id="PF17101">
    <property type="entry name" value="Stealth_CR1"/>
    <property type="match status" value="1"/>
</dbReference>
<keyword evidence="3" id="KW-0270">Exopolysaccharide synthesis</keyword>
<dbReference type="Pfam" id="PF11380">
    <property type="entry name" value="Stealth_CR2"/>
    <property type="match status" value="1"/>
</dbReference>
<gene>
    <name evidence="6" type="ORF">LBV24_09915</name>
</gene>
<reference evidence="7" key="1">
    <citation type="submission" date="2023-07" db="EMBL/GenBank/DDBJ databases">
        <authorList>
            <person name="Yue Y."/>
        </authorList>
    </citation>
    <scope>NUCLEOTIDE SEQUENCE [LARGE SCALE GENOMIC DNA]</scope>
    <source>
        <strain evidence="7">2Y89</strain>
    </source>
</reference>
<evidence type="ECO:0000256" key="2">
    <source>
        <dbReference type="ARBA" id="ARBA00022679"/>
    </source>
</evidence>
<evidence type="ECO:0000259" key="4">
    <source>
        <dbReference type="Pfam" id="PF11380"/>
    </source>
</evidence>
<protein>
    <submittedName>
        <fullName evidence="6">Stealth CR1 domain-containing protein</fullName>
    </submittedName>
</protein>
<dbReference type="PANTHER" id="PTHR24045:SF0">
    <property type="entry name" value="N-ACETYLGLUCOSAMINE-1-PHOSPHOTRANSFERASE SUBUNITS ALPHA_BETA"/>
    <property type="match status" value="1"/>
</dbReference>
<dbReference type="InterPro" id="IPR031358">
    <property type="entry name" value="Stealth_CR1"/>
</dbReference>